<dbReference type="Gene3D" id="2.30.40.10">
    <property type="entry name" value="Urease, subunit C, domain 1"/>
    <property type="match status" value="1"/>
</dbReference>
<proteinExistence type="predicted"/>
<protein>
    <submittedName>
        <fullName evidence="2">Allantoinase</fullName>
        <ecNumber evidence="2">3.5.2.5</ecNumber>
    </submittedName>
</protein>
<dbReference type="SUPFAM" id="SSF51338">
    <property type="entry name" value="Composite domain of metallo-dependent hydrolases"/>
    <property type="match status" value="1"/>
</dbReference>
<keyword evidence="2" id="KW-0378">Hydrolase</keyword>
<sequence>MNSIDLIVRGGTIYAADGHYRADIAVKDERIVAIGHAELFPRARTEVDATGLCVLPGLWHTHCHFREPGHTDKEDFTSGTRAAAAGGITFCIDMTNNTPHPSTLEDFQMKLGIAREKACVDFGLYGAGLYPDQIGKLAGAGAIGIKVFNTRHIKEVYPYISELGVLNHGLLYEIYEAVADTGLICSVHHDDPDWCRRMTFREYINVGKTENRHYMEAYEKGYMYGHGMVAGLAASLYYADLAGVSLYVLHLGVMPPGAYEMIRHAKVELGQEVYAELEISTALMTRKQAEKVGPCTYVWAYSPETAWDSLESGVTDVIVGEHAPHTVAEMEPGWKDNFSVPLGITGAQEFIPLMLTQVNNGTLRLEDLVWYCSESPARIFGVYPRKGTISIDADADFTIVDMNRRKILTGADMYTKSRTTSWEGMEVTGMPVYTIVRGEVVMRDGQILAQPGFGRFLPGKAASGA</sequence>
<dbReference type="PANTHER" id="PTHR43668:SF2">
    <property type="entry name" value="ALLANTOINASE"/>
    <property type="match status" value="1"/>
</dbReference>
<gene>
    <name evidence="2" type="ordered locus">Sfum_2145</name>
</gene>
<dbReference type="InterPro" id="IPR011059">
    <property type="entry name" value="Metal-dep_hydrolase_composite"/>
</dbReference>
<dbReference type="FunCoup" id="A0LK75">
    <property type="interactions" value="343"/>
</dbReference>
<dbReference type="PANTHER" id="PTHR43668">
    <property type="entry name" value="ALLANTOINASE"/>
    <property type="match status" value="1"/>
</dbReference>
<dbReference type="HOGENOM" id="CLU_015572_1_1_7"/>
<evidence type="ECO:0000259" key="1">
    <source>
        <dbReference type="Pfam" id="PF01979"/>
    </source>
</evidence>
<keyword evidence="3" id="KW-1185">Reference proteome</keyword>
<reference evidence="2 3" key="1">
    <citation type="submission" date="2006-10" db="EMBL/GenBank/DDBJ databases">
        <title>Complete sequence of Syntrophobacter fumaroxidans MPOB.</title>
        <authorList>
            <consortium name="US DOE Joint Genome Institute"/>
            <person name="Copeland A."/>
            <person name="Lucas S."/>
            <person name="Lapidus A."/>
            <person name="Barry K."/>
            <person name="Detter J.C."/>
            <person name="Glavina del Rio T."/>
            <person name="Hammon N."/>
            <person name="Israni S."/>
            <person name="Pitluck S."/>
            <person name="Goltsman E.G."/>
            <person name="Martinez M."/>
            <person name="Schmutz J."/>
            <person name="Larimer F."/>
            <person name="Land M."/>
            <person name="Hauser L."/>
            <person name="Kyrpides N."/>
            <person name="Kim E."/>
            <person name="Boone D.R."/>
            <person name="Brockman F."/>
            <person name="Culley D."/>
            <person name="Ferry J."/>
            <person name="Gunsalus R."/>
            <person name="McInerney M.J."/>
            <person name="Morrison M."/>
            <person name="Plugge C."/>
            <person name="Rohlin L."/>
            <person name="Scholten J."/>
            <person name="Sieber J."/>
            <person name="Stams A.J.M."/>
            <person name="Worm P."/>
            <person name="Henstra A.M."/>
            <person name="Richardson P."/>
        </authorList>
    </citation>
    <scope>NUCLEOTIDE SEQUENCE [LARGE SCALE GENOMIC DNA]</scope>
    <source>
        <strain evidence="3">DSM 10017 / MPOB</strain>
    </source>
</reference>
<dbReference type="STRING" id="335543.Sfum_2145"/>
<name>A0LK75_SYNFM</name>
<feature type="domain" description="Amidohydrolase-related" evidence="1">
    <location>
        <begin position="54"/>
        <end position="441"/>
    </location>
</feature>
<dbReference type="Proteomes" id="UP000001784">
    <property type="component" value="Chromosome"/>
</dbReference>
<dbReference type="RefSeq" id="WP_011698996.1">
    <property type="nucleotide sequence ID" value="NC_008554.1"/>
</dbReference>
<dbReference type="InParanoid" id="A0LK75"/>
<dbReference type="GO" id="GO:0005737">
    <property type="term" value="C:cytoplasm"/>
    <property type="evidence" value="ECO:0007669"/>
    <property type="project" value="TreeGrafter"/>
</dbReference>
<dbReference type="KEGG" id="sfu:Sfum_2145"/>
<dbReference type="OrthoDB" id="9803027at2"/>
<dbReference type="InterPro" id="IPR006680">
    <property type="entry name" value="Amidohydro-rel"/>
</dbReference>
<dbReference type="eggNOG" id="COG0044">
    <property type="taxonomic scope" value="Bacteria"/>
</dbReference>
<evidence type="ECO:0000313" key="2">
    <source>
        <dbReference type="EMBL" id="ABK17827.1"/>
    </source>
</evidence>
<dbReference type="SUPFAM" id="SSF51556">
    <property type="entry name" value="Metallo-dependent hydrolases"/>
    <property type="match status" value="1"/>
</dbReference>
<dbReference type="EMBL" id="CP000478">
    <property type="protein sequence ID" value="ABK17827.1"/>
    <property type="molecule type" value="Genomic_DNA"/>
</dbReference>
<dbReference type="GO" id="GO:0004038">
    <property type="term" value="F:allantoinase activity"/>
    <property type="evidence" value="ECO:0007669"/>
    <property type="project" value="UniProtKB-EC"/>
</dbReference>
<dbReference type="Gene3D" id="3.20.20.140">
    <property type="entry name" value="Metal-dependent hydrolases"/>
    <property type="match status" value="1"/>
</dbReference>
<accession>A0LK75</accession>
<dbReference type="Pfam" id="PF01979">
    <property type="entry name" value="Amidohydro_1"/>
    <property type="match status" value="1"/>
</dbReference>
<dbReference type="GO" id="GO:0006145">
    <property type="term" value="P:purine nucleobase catabolic process"/>
    <property type="evidence" value="ECO:0007669"/>
    <property type="project" value="TreeGrafter"/>
</dbReference>
<dbReference type="AlphaFoldDB" id="A0LK75"/>
<evidence type="ECO:0000313" key="3">
    <source>
        <dbReference type="Proteomes" id="UP000001784"/>
    </source>
</evidence>
<dbReference type="InterPro" id="IPR050138">
    <property type="entry name" value="DHOase/Allantoinase_Hydrolase"/>
</dbReference>
<organism evidence="2 3">
    <name type="scientific">Syntrophobacter fumaroxidans (strain DSM 10017 / MPOB)</name>
    <dbReference type="NCBI Taxonomy" id="335543"/>
    <lineage>
        <taxon>Bacteria</taxon>
        <taxon>Pseudomonadati</taxon>
        <taxon>Thermodesulfobacteriota</taxon>
        <taxon>Syntrophobacteria</taxon>
        <taxon>Syntrophobacterales</taxon>
        <taxon>Syntrophobacteraceae</taxon>
        <taxon>Syntrophobacter</taxon>
    </lineage>
</organism>
<dbReference type="InterPro" id="IPR032466">
    <property type="entry name" value="Metal_Hydrolase"/>
</dbReference>
<dbReference type="EC" id="3.5.2.5" evidence="2"/>